<dbReference type="SMART" id="SM00275">
    <property type="entry name" value="G_alpha"/>
    <property type="match status" value="1"/>
</dbReference>
<organism evidence="7 8">
    <name type="scientific">Massariosphaeria phaeospora</name>
    <dbReference type="NCBI Taxonomy" id="100035"/>
    <lineage>
        <taxon>Eukaryota</taxon>
        <taxon>Fungi</taxon>
        <taxon>Dikarya</taxon>
        <taxon>Ascomycota</taxon>
        <taxon>Pezizomycotina</taxon>
        <taxon>Dothideomycetes</taxon>
        <taxon>Pleosporomycetidae</taxon>
        <taxon>Pleosporales</taxon>
        <taxon>Pleosporales incertae sedis</taxon>
        <taxon>Massariosphaeria</taxon>
    </lineage>
</organism>
<dbReference type="PROSITE" id="PS51882">
    <property type="entry name" value="G_ALPHA"/>
    <property type="match status" value="1"/>
</dbReference>
<evidence type="ECO:0000256" key="4">
    <source>
        <dbReference type="ARBA" id="ARBA00023134"/>
    </source>
</evidence>
<dbReference type="EMBL" id="JAADJZ010000001">
    <property type="protein sequence ID" value="KAF2878518.1"/>
    <property type="molecule type" value="Genomic_DNA"/>
</dbReference>
<comment type="caution">
    <text evidence="7">The sequence shown here is derived from an EMBL/GenBank/DDBJ whole genome shotgun (WGS) entry which is preliminary data.</text>
</comment>
<evidence type="ECO:0000256" key="2">
    <source>
        <dbReference type="ARBA" id="ARBA00022741"/>
    </source>
</evidence>
<keyword evidence="3" id="KW-0460">Magnesium</keyword>
<evidence type="ECO:0000256" key="3">
    <source>
        <dbReference type="ARBA" id="ARBA00022842"/>
    </source>
</evidence>
<keyword evidence="8" id="KW-1185">Reference proteome</keyword>
<dbReference type="Proteomes" id="UP000481861">
    <property type="component" value="Unassembled WGS sequence"/>
</dbReference>
<protein>
    <submittedName>
        <fullName evidence="7">G-protein alpha subunit-domain-containing protein</fullName>
    </submittedName>
</protein>
<dbReference type="GO" id="GO:0031683">
    <property type="term" value="F:G-protein beta/gamma-subunit complex binding"/>
    <property type="evidence" value="ECO:0007669"/>
    <property type="project" value="InterPro"/>
</dbReference>
<gene>
    <name evidence="7" type="ORF">BDV95DRAFT_601156</name>
</gene>
<dbReference type="AlphaFoldDB" id="A0A7C8MHC1"/>
<evidence type="ECO:0000313" key="7">
    <source>
        <dbReference type="EMBL" id="KAF2878518.1"/>
    </source>
</evidence>
<dbReference type="Gene3D" id="3.40.50.300">
    <property type="entry name" value="P-loop containing nucleotide triphosphate hydrolases"/>
    <property type="match status" value="1"/>
</dbReference>
<keyword evidence="1" id="KW-0479">Metal-binding</keyword>
<dbReference type="GO" id="GO:0005525">
    <property type="term" value="F:GTP binding"/>
    <property type="evidence" value="ECO:0007669"/>
    <property type="project" value="UniProtKB-KW"/>
</dbReference>
<dbReference type="GO" id="GO:0001664">
    <property type="term" value="F:G protein-coupled receptor binding"/>
    <property type="evidence" value="ECO:0007669"/>
    <property type="project" value="TreeGrafter"/>
</dbReference>
<dbReference type="InterPro" id="IPR027417">
    <property type="entry name" value="P-loop_NTPase"/>
</dbReference>
<dbReference type="InterPro" id="IPR011025">
    <property type="entry name" value="GproteinA_insert"/>
</dbReference>
<dbReference type="GO" id="GO:0003924">
    <property type="term" value="F:GTPase activity"/>
    <property type="evidence" value="ECO:0007669"/>
    <property type="project" value="InterPro"/>
</dbReference>
<dbReference type="GO" id="GO:0046872">
    <property type="term" value="F:metal ion binding"/>
    <property type="evidence" value="ECO:0007669"/>
    <property type="project" value="UniProtKB-KW"/>
</dbReference>
<dbReference type="GO" id="GO:0005834">
    <property type="term" value="C:heterotrimeric G-protein complex"/>
    <property type="evidence" value="ECO:0007669"/>
    <property type="project" value="TreeGrafter"/>
</dbReference>
<dbReference type="PANTHER" id="PTHR10218">
    <property type="entry name" value="GTP-BINDING PROTEIN ALPHA SUBUNIT"/>
    <property type="match status" value="1"/>
</dbReference>
<evidence type="ECO:0000256" key="1">
    <source>
        <dbReference type="ARBA" id="ARBA00022723"/>
    </source>
</evidence>
<dbReference type="Pfam" id="PF00503">
    <property type="entry name" value="G-alpha"/>
    <property type="match status" value="1"/>
</dbReference>
<dbReference type="GO" id="GO:0007189">
    <property type="term" value="P:adenylate cyclase-activating G protein-coupled receptor signaling pathway"/>
    <property type="evidence" value="ECO:0007669"/>
    <property type="project" value="TreeGrafter"/>
</dbReference>
<keyword evidence="4" id="KW-0342">GTP-binding</keyword>
<feature type="region of interest" description="Disordered" evidence="6">
    <location>
        <begin position="229"/>
        <end position="248"/>
    </location>
</feature>
<proteinExistence type="predicted"/>
<evidence type="ECO:0000256" key="6">
    <source>
        <dbReference type="SAM" id="MobiDB-lite"/>
    </source>
</evidence>
<dbReference type="SUPFAM" id="SSF52540">
    <property type="entry name" value="P-loop containing nucleoside triphosphate hydrolases"/>
    <property type="match status" value="1"/>
</dbReference>
<dbReference type="InterPro" id="IPR001019">
    <property type="entry name" value="Gprotein_alpha_su"/>
</dbReference>
<dbReference type="OrthoDB" id="5817230at2759"/>
<dbReference type="GO" id="GO:0005737">
    <property type="term" value="C:cytoplasm"/>
    <property type="evidence" value="ECO:0007669"/>
    <property type="project" value="TreeGrafter"/>
</dbReference>
<reference evidence="7 8" key="1">
    <citation type="submission" date="2020-01" db="EMBL/GenBank/DDBJ databases">
        <authorList>
            <consortium name="DOE Joint Genome Institute"/>
            <person name="Haridas S."/>
            <person name="Albert R."/>
            <person name="Binder M."/>
            <person name="Bloem J."/>
            <person name="Labutti K."/>
            <person name="Salamov A."/>
            <person name="Andreopoulos B."/>
            <person name="Baker S.E."/>
            <person name="Barry K."/>
            <person name="Bills G."/>
            <person name="Bluhm B.H."/>
            <person name="Cannon C."/>
            <person name="Castanera R."/>
            <person name="Culley D.E."/>
            <person name="Daum C."/>
            <person name="Ezra D."/>
            <person name="Gonzalez J.B."/>
            <person name="Henrissat B."/>
            <person name="Kuo A."/>
            <person name="Liang C."/>
            <person name="Lipzen A."/>
            <person name="Lutzoni F."/>
            <person name="Magnuson J."/>
            <person name="Mondo S."/>
            <person name="Nolan M."/>
            <person name="Ohm R."/>
            <person name="Pangilinan J."/>
            <person name="Park H.-J.H."/>
            <person name="Ramirez L."/>
            <person name="Alfaro M."/>
            <person name="Sun H."/>
            <person name="Tritt A."/>
            <person name="Yoshinaga Y."/>
            <person name="Zwiers L.-H.L."/>
            <person name="Turgeon B.G."/>
            <person name="Goodwin S.B."/>
            <person name="Spatafora J.W."/>
            <person name="Crous P.W."/>
            <person name="Grigoriev I.V."/>
        </authorList>
    </citation>
    <scope>NUCLEOTIDE SEQUENCE [LARGE SCALE GENOMIC DNA]</scope>
    <source>
        <strain evidence="7 8">CBS 611.86</strain>
    </source>
</reference>
<evidence type="ECO:0000313" key="8">
    <source>
        <dbReference type="Proteomes" id="UP000481861"/>
    </source>
</evidence>
<keyword evidence="2" id="KW-0547">Nucleotide-binding</keyword>
<evidence type="ECO:0000256" key="5">
    <source>
        <dbReference type="ARBA" id="ARBA00023224"/>
    </source>
</evidence>
<dbReference type="Gene3D" id="1.10.400.10">
    <property type="entry name" value="GI Alpha 1, domain 2-like"/>
    <property type="match status" value="1"/>
</dbReference>
<keyword evidence="5" id="KW-0807">Transducer</keyword>
<accession>A0A7C8MHC1</accession>
<name>A0A7C8MHC1_9PLEO</name>
<sequence length="611" mass="68753">MADPISVIGAVGAICNIIDVVGKVTLAVNDLREKWKDADLTFLSLASQLTALRIALTKIQEWMDSDLQVIHHQLVMDLDVSLSCCKVLVDKIDTLLSEIGRATNTPLDFNGKAKLIFGNRNLNDVQKLLERQTSALTLLLTACNCKTLADQQHLLEKPKMRKALDRAKSDSASLLVHHGTASIVSKFSDNMSKISAVFDFDQEIFSTPTYQRVLHRSWRDSLKIQRAQRRRTHNPTLGAVPEGSQQDVVDEPAKDEAVTGSGKHLNVLVFGNDPHARCQLVNMMRMTHHDDYIIQNAGVLRLAVIENLIDNAKNLIVGVMEVPEGLQPATRQACDYLWNYCLNPNPDEPLEKRVAEMIDVLLEDPRVKAIRQLELNSAFETLESSYYFFDRRQSIASPDYVPHEMDVLMARTTLTGIYDVQVPVGGHTMSLYNIVKRWETVSSRVPADITSIVYIVDITRYAAPPTTRLYANALEEDVQKFKQHLTWRLPSNCSIMLVFNKFQKFTHMIPRTSPSKHFKDYTGGENVLEVYAYILQLFRDVIPDGVASFHFKMDPYDKSIAGPLAKTILGAGQQKETINTGVVGRKADVRPVTNLVPIRWVPGLYRQRSST</sequence>
<dbReference type="SUPFAM" id="SSF47895">
    <property type="entry name" value="Transducin (alpha subunit), insertion domain"/>
    <property type="match status" value="1"/>
</dbReference>
<dbReference type="PANTHER" id="PTHR10218:SF369">
    <property type="entry name" value="GUANINE NUCLEOTIDE-BINDING PROTEIN ALPHA-2 SUBUNIT"/>
    <property type="match status" value="1"/>
</dbReference>